<evidence type="ECO:0000313" key="1">
    <source>
        <dbReference type="EMBL" id="KAI3817668.1"/>
    </source>
</evidence>
<gene>
    <name evidence="1" type="ORF">L1987_11464</name>
</gene>
<reference evidence="2" key="1">
    <citation type="journal article" date="2022" name="Mol. Ecol. Resour.">
        <title>The genomes of chicory, endive, great burdock and yacon provide insights into Asteraceae palaeo-polyploidization history and plant inulin production.</title>
        <authorList>
            <person name="Fan W."/>
            <person name="Wang S."/>
            <person name="Wang H."/>
            <person name="Wang A."/>
            <person name="Jiang F."/>
            <person name="Liu H."/>
            <person name="Zhao H."/>
            <person name="Xu D."/>
            <person name="Zhang Y."/>
        </authorList>
    </citation>
    <scope>NUCLEOTIDE SEQUENCE [LARGE SCALE GENOMIC DNA]</scope>
    <source>
        <strain evidence="2">cv. Yunnan</strain>
    </source>
</reference>
<accession>A0ACB9JDB3</accession>
<evidence type="ECO:0000313" key="2">
    <source>
        <dbReference type="Proteomes" id="UP001056120"/>
    </source>
</evidence>
<protein>
    <submittedName>
        <fullName evidence="1">Uncharacterized protein</fullName>
    </submittedName>
</protein>
<keyword evidence="2" id="KW-1185">Reference proteome</keyword>
<organism evidence="1 2">
    <name type="scientific">Smallanthus sonchifolius</name>
    <dbReference type="NCBI Taxonomy" id="185202"/>
    <lineage>
        <taxon>Eukaryota</taxon>
        <taxon>Viridiplantae</taxon>
        <taxon>Streptophyta</taxon>
        <taxon>Embryophyta</taxon>
        <taxon>Tracheophyta</taxon>
        <taxon>Spermatophyta</taxon>
        <taxon>Magnoliopsida</taxon>
        <taxon>eudicotyledons</taxon>
        <taxon>Gunneridae</taxon>
        <taxon>Pentapetalae</taxon>
        <taxon>asterids</taxon>
        <taxon>campanulids</taxon>
        <taxon>Asterales</taxon>
        <taxon>Asteraceae</taxon>
        <taxon>Asteroideae</taxon>
        <taxon>Heliantheae alliance</taxon>
        <taxon>Millerieae</taxon>
        <taxon>Smallanthus</taxon>
    </lineage>
</organism>
<name>A0ACB9JDB3_9ASTR</name>
<reference evidence="1 2" key="2">
    <citation type="journal article" date="2022" name="Mol. Ecol. Resour.">
        <title>The genomes of chicory, endive, great burdock and yacon provide insights into Asteraceae paleo-polyploidization history and plant inulin production.</title>
        <authorList>
            <person name="Fan W."/>
            <person name="Wang S."/>
            <person name="Wang H."/>
            <person name="Wang A."/>
            <person name="Jiang F."/>
            <person name="Liu H."/>
            <person name="Zhao H."/>
            <person name="Xu D."/>
            <person name="Zhang Y."/>
        </authorList>
    </citation>
    <scope>NUCLEOTIDE SEQUENCE [LARGE SCALE GENOMIC DNA]</scope>
    <source>
        <strain evidence="2">cv. Yunnan</strain>
        <tissue evidence="1">Leaves</tissue>
    </source>
</reference>
<sequence length="131" mass="14725">MRNKMIALDHRWRIIPYLYSSSLLLSLLLSDCAVSARLDTLYANQPIKDGKTIVSNGNMFELGFFSPGKSKNRYLGIWYKKISIFTVVWVANRETPITDKSGLFKVSRNGNLEILSGRGNTNGLVIQINGI</sequence>
<comment type="caution">
    <text evidence="1">The sequence shown here is derived from an EMBL/GenBank/DDBJ whole genome shotgun (WGS) entry which is preliminary data.</text>
</comment>
<dbReference type="EMBL" id="CM042021">
    <property type="protein sequence ID" value="KAI3817668.1"/>
    <property type="molecule type" value="Genomic_DNA"/>
</dbReference>
<dbReference type="Proteomes" id="UP001056120">
    <property type="component" value="Linkage Group LG04"/>
</dbReference>
<proteinExistence type="predicted"/>